<dbReference type="AlphaFoldDB" id="F5XTK2"/>
<dbReference type="InterPro" id="IPR001296">
    <property type="entry name" value="Glyco_trans_1"/>
</dbReference>
<dbReference type="OrthoDB" id="3646807at2"/>
<keyword evidence="1" id="KW-0328">Glycosyltransferase</keyword>
<keyword evidence="2" id="KW-0808">Transferase</keyword>
<evidence type="ECO:0000313" key="5">
    <source>
        <dbReference type="Proteomes" id="UP000007947"/>
    </source>
</evidence>
<sequence length="390" mass="43384">MTDTPWIRKRQETDERISKIRVLVTYPFLPHYRLGVFRALEDLADFDFEFAADEESVAGILIIDHHELKKRAHLRNVRLGRILWQIGAVSEAARRRHDAYIYVGDASITSTWIAAVIARVNKRPVLFWTIGWHRPETGAKRVIRLTFYRLADRLLLYGHIGRQIGLGCGYPERKMSVIGNSVTSLSGDVNETSGIESISQLPRGRAMVGAVIRLTPQKRLDLLIQAVAVISRSHRPVSVLLVGDGPEKERLRRLATTLGVDLHLIGPLYTDEAIASVYRHMSVTVVPAAIGLTAIQSLSHGVPVISDDDRYAQMPEWEAIIEGVTGGTYRSGDVSSLATTITSWLDRMESEAADVRSDCRREVDARWTPQAQAGRIAAALLELLPTGGSR</sequence>
<dbReference type="Gene3D" id="3.40.50.2000">
    <property type="entry name" value="Glycogen Phosphorylase B"/>
    <property type="match status" value="2"/>
</dbReference>
<gene>
    <name evidence="4" type="ordered locus">MLP_44370</name>
</gene>
<dbReference type="GO" id="GO:0016757">
    <property type="term" value="F:glycosyltransferase activity"/>
    <property type="evidence" value="ECO:0007669"/>
    <property type="project" value="UniProtKB-KW"/>
</dbReference>
<reference evidence="4 5" key="1">
    <citation type="submission" date="2011-05" db="EMBL/GenBank/DDBJ databases">
        <title>Whole genome sequence of Microlunatus phosphovorus NM-1.</title>
        <authorList>
            <person name="Hosoyama A."/>
            <person name="Sasaki K."/>
            <person name="Harada T."/>
            <person name="Igarashi R."/>
            <person name="Kawakoshi A."/>
            <person name="Sasagawa M."/>
            <person name="Fukada J."/>
            <person name="Nakamura S."/>
            <person name="Katano Y."/>
            <person name="Hanada S."/>
            <person name="Kamagata Y."/>
            <person name="Nakamura N."/>
            <person name="Yamazaki S."/>
            <person name="Fujita N."/>
        </authorList>
    </citation>
    <scope>NUCLEOTIDE SEQUENCE [LARGE SCALE GENOMIC DNA]</scope>
    <source>
        <strain evidence="5">ATCC 700054 / DSM 10555 / JCM 9379 / NBRC 101784 / NCIMB 13414 / VKM Ac-1990 / NM-1</strain>
    </source>
</reference>
<dbReference type="SUPFAM" id="SSF53756">
    <property type="entry name" value="UDP-Glycosyltransferase/glycogen phosphorylase"/>
    <property type="match status" value="1"/>
</dbReference>
<dbReference type="eggNOG" id="COG0438">
    <property type="taxonomic scope" value="Bacteria"/>
</dbReference>
<evidence type="ECO:0000256" key="1">
    <source>
        <dbReference type="ARBA" id="ARBA00022676"/>
    </source>
</evidence>
<protein>
    <recommendedName>
        <fullName evidence="3">Glycosyl transferase family 1 domain-containing protein</fullName>
    </recommendedName>
</protein>
<dbReference type="STRING" id="1032480.MLP_44370"/>
<accession>F5XTK2</accession>
<dbReference type="PANTHER" id="PTHR12526">
    <property type="entry name" value="GLYCOSYLTRANSFERASE"/>
    <property type="match status" value="1"/>
</dbReference>
<dbReference type="HOGENOM" id="CLU_061523_1_0_11"/>
<dbReference type="KEGG" id="mph:MLP_44370"/>
<evidence type="ECO:0000313" key="4">
    <source>
        <dbReference type="EMBL" id="BAK37451.1"/>
    </source>
</evidence>
<dbReference type="PANTHER" id="PTHR12526:SF510">
    <property type="entry name" value="D-INOSITOL 3-PHOSPHATE GLYCOSYLTRANSFERASE"/>
    <property type="match status" value="1"/>
</dbReference>
<evidence type="ECO:0000256" key="2">
    <source>
        <dbReference type="ARBA" id="ARBA00022679"/>
    </source>
</evidence>
<dbReference type="Pfam" id="PF00534">
    <property type="entry name" value="Glycos_transf_1"/>
    <property type="match status" value="1"/>
</dbReference>
<feature type="domain" description="Glycosyl transferase family 1" evidence="3">
    <location>
        <begin position="200"/>
        <end position="349"/>
    </location>
</feature>
<dbReference type="CDD" id="cd03801">
    <property type="entry name" value="GT4_PimA-like"/>
    <property type="match status" value="1"/>
</dbReference>
<evidence type="ECO:0000259" key="3">
    <source>
        <dbReference type="Pfam" id="PF00534"/>
    </source>
</evidence>
<proteinExistence type="predicted"/>
<keyword evidence="5" id="KW-1185">Reference proteome</keyword>
<dbReference type="Proteomes" id="UP000007947">
    <property type="component" value="Chromosome"/>
</dbReference>
<dbReference type="EMBL" id="AP012204">
    <property type="protein sequence ID" value="BAK37451.1"/>
    <property type="molecule type" value="Genomic_DNA"/>
</dbReference>
<name>F5XTK2_MICPN</name>
<dbReference type="RefSeq" id="WP_013865285.1">
    <property type="nucleotide sequence ID" value="NC_015635.1"/>
</dbReference>
<organism evidence="4 5">
    <name type="scientific">Microlunatus phosphovorus (strain ATCC 700054 / DSM 10555 / JCM 9379 / NBRC 101784 / NCIMB 13414 / VKM Ac-1990 / NM-1)</name>
    <dbReference type="NCBI Taxonomy" id="1032480"/>
    <lineage>
        <taxon>Bacteria</taxon>
        <taxon>Bacillati</taxon>
        <taxon>Actinomycetota</taxon>
        <taxon>Actinomycetes</taxon>
        <taxon>Propionibacteriales</taxon>
        <taxon>Propionibacteriaceae</taxon>
        <taxon>Microlunatus</taxon>
    </lineage>
</organism>